<dbReference type="InterPro" id="IPR029479">
    <property type="entry name" value="Nitroreductase"/>
</dbReference>
<dbReference type="InterPro" id="IPR000415">
    <property type="entry name" value="Nitroreductase-like"/>
</dbReference>
<sequence>MDQKKLKTIIVFPCGHCTAICPNSAIDNKKSPLEDQIDLKDFAKLNEKQAEYFLRSRRSIRNYKTEPVSREKLTKLIDIARLAPTASNSQVNLS</sequence>
<evidence type="ECO:0000313" key="2">
    <source>
        <dbReference type="EMBL" id="GEA31328.1"/>
    </source>
</evidence>
<dbReference type="Pfam" id="PF00881">
    <property type="entry name" value="Nitroreductase"/>
    <property type="match status" value="1"/>
</dbReference>
<dbReference type="AlphaFoldDB" id="A0AAV3W0Z0"/>
<name>A0AAV3W0Z0_9CLOT</name>
<reference evidence="2 3" key="1">
    <citation type="submission" date="2019-06" db="EMBL/GenBank/DDBJ databases">
        <title>Draft genome sequence of Clostridium diolis DSM 15410.</title>
        <authorList>
            <person name="Kobayashi H."/>
            <person name="Tanizawa Y."/>
            <person name="Tohno M."/>
        </authorList>
    </citation>
    <scope>NUCLEOTIDE SEQUENCE [LARGE SCALE GENOMIC DNA]</scope>
    <source>
        <strain evidence="2 3">DSM 15410</strain>
    </source>
</reference>
<proteinExistence type="predicted"/>
<dbReference type="SUPFAM" id="SSF55469">
    <property type="entry name" value="FMN-dependent nitroreductase-like"/>
    <property type="match status" value="1"/>
</dbReference>
<organism evidence="2 3">
    <name type="scientific">Clostridium diolis</name>
    <dbReference type="NCBI Taxonomy" id="223919"/>
    <lineage>
        <taxon>Bacteria</taxon>
        <taxon>Bacillati</taxon>
        <taxon>Bacillota</taxon>
        <taxon>Clostridia</taxon>
        <taxon>Eubacteriales</taxon>
        <taxon>Clostridiaceae</taxon>
        <taxon>Clostridium</taxon>
    </lineage>
</organism>
<gene>
    <name evidence="2" type="ORF">CDIOL_22510</name>
</gene>
<accession>A0AAV3W0Z0</accession>
<dbReference type="EMBL" id="BJLA01000006">
    <property type="protein sequence ID" value="GEA31328.1"/>
    <property type="molecule type" value="Genomic_DNA"/>
</dbReference>
<dbReference type="Gene3D" id="3.40.109.10">
    <property type="entry name" value="NADH Oxidase"/>
    <property type="match status" value="1"/>
</dbReference>
<feature type="domain" description="Nitroreductase" evidence="1">
    <location>
        <begin position="54"/>
        <end position="90"/>
    </location>
</feature>
<evidence type="ECO:0000313" key="3">
    <source>
        <dbReference type="Proteomes" id="UP000325212"/>
    </source>
</evidence>
<dbReference type="Proteomes" id="UP000325212">
    <property type="component" value="Unassembled WGS sequence"/>
</dbReference>
<comment type="caution">
    <text evidence="2">The sequence shown here is derived from an EMBL/GenBank/DDBJ whole genome shotgun (WGS) entry which is preliminary data.</text>
</comment>
<keyword evidence="3" id="KW-1185">Reference proteome</keyword>
<evidence type="ECO:0000259" key="1">
    <source>
        <dbReference type="Pfam" id="PF00881"/>
    </source>
</evidence>
<dbReference type="GO" id="GO:0016491">
    <property type="term" value="F:oxidoreductase activity"/>
    <property type="evidence" value="ECO:0007669"/>
    <property type="project" value="InterPro"/>
</dbReference>
<protein>
    <recommendedName>
        <fullName evidence="1">Nitroreductase domain-containing protein</fullName>
    </recommendedName>
</protein>